<dbReference type="GO" id="GO:0005654">
    <property type="term" value="C:nucleoplasm"/>
    <property type="evidence" value="ECO:0007669"/>
    <property type="project" value="TreeGrafter"/>
</dbReference>
<dbReference type="InterPro" id="IPR005343">
    <property type="entry name" value="Noc2"/>
</dbReference>
<comment type="similarity">
    <text evidence="2">Belongs to the NOC2 family.</text>
</comment>
<dbReference type="Pfam" id="PF03715">
    <property type="entry name" value="Noc2"/>
    <property type="match status" value="1"/>
</dbReference>
<dbReference type="GO" id="GO:0042273">
    <property type="term" value="P:ribosomal large subunit biogenesis"/>
    <property type="evidence" value="ECO:0007669"/>
    <property type="project" value="TreeGrafter"/>
</dbReference>
<keyword evidence="6" id="KW-1185">Reference proteome</keyword>
<feature type="compositionally biased region" description="Basic and acidic residues" evidence="4">
    <location>
        <begin position="1"/>
        <end position="12"/>
    </location>
</feature>
<dbReference type="AlphaFoldDB" id="A0A835TJE1"/>
<dbReference type="Proteomes" id="UP000657918">
    <property type="component" value="Unassembled WGS sequence"/>
</dbReference>
<proteinExistence type="inferred from homology"/>
<accession>A0A835TJE1</accession>
<feature type="compositionally biased region" description="Polar residues" evidence="4">
    <location>
        <begin position="745"/>
        <end position="757"/>
    </location>
</feature>
<name>A0A835TJE1_9ROSI</name>
<dbReference type="PANTHER" id="PTHR12687">
    <property type="entry name" value="NUCLEOLAR COMPLEX 2 AND RAD4-RELATED"/>
    <property type="match status" value="1"/>
</dbReference>
<feature type="region of interest" description="Disordered" evidence="4">
    <location>
        <begin position="1"/>
        <end position="39"/>
    </location>
</feature>
<evidence type="ECO:0000256" key="2">
    <source>
        <dbReference type="ARBA" id="ARBA00005907"/>
    </source>
</evidence>
<gene>
    <name evidence="5" type="ORF">SADUNF_Sadunf01G0010200</name>
</gene>
<evidence type="ECO:0008006" key="7">
    <source>
        <dbReference type="Google" id="ProtNLM"/>
    </source>
</evidence>
<feature type="compositionally biased region" description="Acidic residues" evidence="4">
    <location>
        <begin position="708"/>
        <end position="736"/>
    </location>
</feature>
<dbReference type="EMBL" id="JADGMS010000001">
    <property type="protein sequence ID" value="KAF9688649.1"/>
    <property type="molecule type" value="Genomic_DNA"/>
</dbReference>
<evidence type="ECO:0000313" key="5">
    <source>
        <dbReference type="EMBL" id="KAF9688649.1"/>
    </source>
</evidence>
<evidence type="ECO:0000256" key="3">
    <source>
        <dbReference type="ARBA" id="ARBA00023242"/>
    </source>
</evidence>
<sequence length="821" mass="93337">MISVRDLEHVPSDEEDVDEEEKGSRRKSGKVVAKEHKDQLQRLKEKDPDFFKYLEEHDKELLEFDDEDFEEDGDTDVEDADMLVDEEIRDHDIAKKKEKPSDNVITTAMVESWCNSVRENGKISAVRSLLKAFRIACHYGDDGGGDASAKYTIMSSSVFNKVMLIVLTEMDGILRNVLGLPAYGGKKETVDDLLHTKKWMNYHHLAKSYLGNALYVLNQMTDTQMISFTLRRLKFSSVLLVAFPALLRKYIKLYWNVSSDESFDSVLMLDWFQLLSISLILKSYGIIWEQVIIFSPDLFQVALHFWSTGEGVLPLVAFFFLRDICIRIGSDCLDDCFKGIYKAYVLNCHFVNAVKLQYIQFRANCVIELLGVDLPTAYQHAFVFIRQLAMILRDAITMKTKDSFRKVYEWKFMNCLELWTGAICTYSSEADLRPLAYPLTQIISGVARLVPTARYIPLRLRCVRMLNRIAASTGTFIPVSMLLLDMLEMKELDRPPTGGVGKAIDLRNELKVNKSTLKTRAFQEACVFSVVEELAEHLAQWSYSVAFFELSFIPAGRLRSFCKTTKVERFRKQMRELIRSIEANTRFTNEKRMSVAFLPNDPAAASFLEEEKKSGVSPLSQYVTTTREIARQRIDSLTESSVLVGEHSSVFRNKMPESDEDDNDAVNEKGVVVFSSSWLPGGTPEAKPSKKEKKKKKRKAETEHQEELASDEDVVEDLILSSDDDGSVDDSSSDEDEIRKPLPSNPQSNKQERPTNLSKKKSVQKKSMKNSSANDSSSKGNVDNAKPAPKQHRKKQNAFANSSKKDLPSHAKKSKKRKISN</sequence>
<dbReference type="PANTHER" id="PTHR12687:SF4">
    <property type="entry name" value="NUCLEOLAR COMPLEX PROTEIN 2 HOMOLOG"/>
    <property type="match status" value="1"/>
</dbReference>
<evidence type="ECO:0000256" key="4">
    <source>
        <dbReference type="SAM" id="MobiDB-lite"/>
    </source>
</evidence>
<evidence type="ECO:0000256" key="1">
    <source>
        <dbReference type="ARBA" id="ARBA00004123"/>
    </source>
</evidence>
<dbReference type="GO" id="GO:0005730">
    <property type="term" value="C:nucleolus"/>
    <property type="evidence" value="ECO:0007669"/>
    <property type="project" value="TreeGrafter"/>
</dbReference>
<organism evidence="5 6">
    <name type="scientific">Salix dunnii</name>
    <dbReference type="NCBI Taxonomy" id="1413687"/>
    <lineage>
        <taxon>Eukaryota</taxon>
        <taxon>Viridiplantae</taxon>
        <taxon>Streptophyta</taxon>
        <taxon>Embryophyta</taxon>
        <taxon>Tracheophyta</taxon>
        <taxon>Spermatophyta</taxon>
        <taxon>Magnoliopsida</taxon>
        <taxon>eudicotyledons</taxon>
        <taxon>Gunneridae</taxon>
        <taxon>Pentapetalae</taxon>
        <taxon>rosids</taxon>
        <taxon>fabids</taxon>
        <taxon>Malpighiales</taxon>
        <taxon>Salicaceae</taxon>
        <taxon>Saliceae</taxon>
        <taxon>Salix</taxon>
    </lineage>
</organism>
<comment type="caution">
    <text evidence="5">The sequence shown here is derived from an EMBL/GenBank/DDBJ whole genome shotgun (WGS) entry which is preliminary data.</text>
</comment>
<evidence type="ECO:0000313" key="6">
    <source>
        <dbReference type="Proteomes" id="UP000657918"/>
    </source>
</evidence>
<keyword evidence="3" id="KW-0539">Nucleus</keyword>
<feature type="compositionally biased region" description="Low complexity" evidence="4">
    <location>
        <begin position="769"/>
        <end position="781"/>
    </location>
</feature>
<protein>
    <recommendedName>
        <fullName evidence="7">Nucleolar complex protein 2 homolog</fullName>
    </recommendedName>
</protein>
<dbReference type="GO" id="GO:0030690">
    <property type="term" value="C:Noc1p-Noc2p complex"/>
    <property type="evidence" value="ECO:0007669"/>
    <property type="project" value="TreeGrafter"/>
</dbReference>
<feature type="compositionally biased region" description="Basic residues" evidence="4">
    <location>
        <begin position="758"/>
        <end position="768"/>
    </location>
</feature>
<feature type="compositionally biased region" description="Basic residues" evidence="4">
    <location>
        <begin position="810"/>
        <end position="821"/>
    </location>
</feature>
<feature type="region of interest" description="Disordered" evidence="4">
    <location>
        <begin position="674"/>
        <end position="821"/>
    </location>
</feature>
<feature type="compositionally biased region" description="Basic residues" evidence="4">
    <location>
        <begin position="690"/>
        <end position="699"/>
    </location>
</feature>
<dbReference type="OrthoDB" id="10266662at2759"/>
<dbReference type="GO" id="GO:0030691">
    <property type="term" value="C:Noc2p-Noc3p complex"/>
    <property type="evidence" value="ECO:0007669"/>
    <property type="project" value="TreeGrafter"/>
</dbReference>
<comment type="subcellular location">
    <subcellularLocation>
        <location evidence="1">Nucleus</location>
    </subcellularLocation>
</comment>
<reference evidence="5 6" key="1">
    <citation type="submission" date="2020-10" db="EMBL/GenBank/DDBJ databases">
        <title>Plant Genome Project.</title>
        <authorList>
            <person name="Zhang R.-G."/>
        </authorList>
    </citation>
    <scope>NUCLEOTIDE SEQUENCE [LARGE SCALE GENOMIC DNA]</scope>
    <source>
        <strain evidence="5">FAFU-HL-1</strain>
        <tissue evidence="5">Leaf</tissue>
    </source>
</reference>